<protein>
    <submittedName>
        <fullName evidence="1">Uncharacterized protein</fullName>
    </submittedName>
</protein>
<dbReference type="AlphaFoldDB" id="M5EYC0"/>
<name>M5EYC0_9HYPH</name>
<reference evidence="1 2" key="1">
    <citation type="submission" date="2013-02" db="EMBL/GenBank/DDBJ databases">
        <authorList>
            <person name="Genoscope - CEA"/>
        </authorList>
    </citation>
    <scope>NUCLEOTIDE SEQUENCE [LARGE SCALE GENOMIC DNA]</scope>
    <source>
        <strain evidence="1 2">STM 2683</strain>
    </source>
</reference>
<accession>M5EYC0</accession>
<dbReference type="EMBL" id="CAUM01000151">
    <property type="protein sequence ID" value="CCV09013.1"/>
    <property type="molecule type" value="Genomic_DNA"/>
</dbReference>
<organism evidence="1 2">
    <name type="scientific">Mesorhizobium metallidurans STM 2683</name>
    <dbReference type="NCBI Taxonomy" id="1297569"/>
    <lineage>
        <taxon>Bacteria</taxon>
        <taxon>Pseudomonadati</taxon>
        <taxon>Pseudomonadota</taxon>
        <taxon>Alphaproteobacteria</taxon>
        <taxon>Hyphomicrobiales</taxon>
        <taxon>Phyllobacteriaceae</taxon>
        <taxon>Mesorhizobium</taxon>
    </lineage>
</organism>
<gene>
    <name evidence="1" type="ORF">MESS2_800011</name>
</gene>
<dbReference type="RefSeq" id="WP_008877875.1">
    <property type="nucleotide sequence ID" value="NZ_CAUM01000151.1"/>
</dbReference>
<dbReference type="Proteomes" id="UP000012062">
    <property type="component" value="Unassembled WGS sequence"/>
</dbReference>
<evidence type="ECO:0000313" key="1">
    <source>
        <dbReference type="EMBL" id="CCV09013.1"/>
    </source>
</evidence>
<proteinExistence type="predicted"/>
<evidence type="ECO:0000313" key="2">
    <source>
        <dbReference type="Proteomes" id="UP000012062"/>
    </source>
</evidence>
<comment type="caution">
    <text evidence="1">The sequence shown here is derived from an EMBL/GenBank/DDBJ whole genome shotgun (WGS) entry which is preliminary data.</text>
</comment>
<dbReference type="STRING" id="1297569.MESS2_800011"/>
<sequence>MEAVEQVGKRNVHAVHGVGAGMPEIADDGKTTSDDKVYRLNLMVIGTLDDDFVKATLERPAEQDRPALDDLFK</sequence>
<keyword evidence="2" id="KW-1185">Reference proteome</keyword>